<protein>
    <recommendedName>
        <fullName evidence="4">G protein-coupled receptor</fullName>
    </recommendedName>
</protein>
<feature type="transmembrane region" description="Helical" evidence="1">
    <location>
        <begin position="126"/>
        <end position="144"/>
    </location>
</feature>
<dbReference type="EMBL" id="BTSX01000005">
    <property type="protein sequence ID" value="GMS97995.1"/>
    <property type="molecule type" value="Genomic_DNA"/>
</dbReference>
<gene>
    <name evidence="2" type="ORF">PENTCL1PPCAC_20170</name>
</gene>
<feature type="transmembrane region" description="Helical" evidence="1">
    <location>
        <begin position="85"/>
        <end position="106"/>
    </location>
</feature>
<dbReference type="PANTHER" id="PTHR45907">
    <property type="entry name" value="SERPENTINE RECEPTOR, CLASS J"/>
    <property type="match status" value="1"/>
</dbReference>
<keyword evidence="1" id="KW-0472">Membrane</keyword>
<evidence type="ECO:0008006" key="4">
    <source>
        <dbReference type="Google" id="ProtNLM"/>
    </source>
</evidence>
<keyword evidence="1" id="KW-0812">Transmembrane</keyword>
<dbReference type="Proteomes" id="UP001432027">
    <property type="component" value="Unassembled WGS sequence"/>
</dbReference>
<feature type="transmembrane region" description="Helical" evidence="1">
    <location>
        <begin position="43"/>
        <end position="62"/>
    </location>
</feature>
<organism evidence="2 3">
    <name type="scientific">Pristionchus entomophagus</name>
    <dbReference type="NCBI Taxonomy" id="358040"/>
    <lineage>
        <taxon>Eukaryota</taxon>
        <taxon>Metazoa</taxon>
        <taxon>Ecdysozoa</taxon>
        <taxon>Nematoda</taxon>
        <taxon>Chromadorea</taxon>
        <taxon>Rhabditida</taxon>
        <taxon>Rhabditina</taxon>
        <taxon>Diplogasteromorpha</taxon>
        <taxon>Diplogasteroidea</taxon>
        <taxon>Neodiplogasteridae</taxon>
        <taxon>Pristionchus</taxon>
    </lineage>
</organism>
<dbReference type="InterPro" id="IPR019423">
    <property type="entry name" value="7TM_GPCR_serpentine_rcpt_Srj"/>
</dbReference>
<dbReference type="SUPFAM" id="SSF81321">
    <property type="entry name" value="Family A G protein-coupled receptor-like"/>
    <property type="match status" value="1"/>
</dbReference>
<evidence type="ECO:0000313" key="3">
    <source>
        <dbReference type="Proteomes" id="UP001432027"/>
    </source>
</evidence>
<sequence length="329" mass="37628">MSSLVNALERLEQVNTVTGLVLNLLLIYAIKRFSGANLGTYKYLLTCFTIADMFLVIMHVAMHPRAILVGCTHAVVTDTIVENRIVTALFVSFQSVPFILLGIHFLYRYWSVRRPHLIELFSRKSFVSFLVSLTVGSLISWYLMSYYGTTGQEDNVARRSVVDAYEKKYGKRIELAWIVLDHWRDDRFDAILFGTVVVTNVMMISSLFLATLLAALTFHYISKADKMSAQTNRLQRKLLIALCAQASVPSLFVYIPYLLTINIPFFRIPIYFFHDITIPLFTCFPVWDAAIMILLISDYRKGLMGLIRKNRVHEESSFRVTTTSTAENS</sequence>
<name>A0AAV5TUP9_9BILA</name>
<dbReference type="InterPro" id="IPR019428">
    <property type="entry name" value="7TM_GPCR_serpentine_rcpt_Str"/>
</dbReference>
<feature type="transmembrane region" description="Helical" evidence="1">
    <location>
        <begin position="238"/>
        <end position="259"/>
    </location>
</feature>
<keyword evidence="3" id="KW-1185">Reference proteome</keyword>
<evidence type="ECO:0000256" key="1">
    <source>
        <dbReference type="SAM" id="Phobius"/>
    </source>
</evidence>
<accession>A0AAV5TUP9</accession>
<feature type="transmembrane region" description="Helical" evidence="1">
    <location>
        <begin position="271"/>
        <end position="296"/>
    </location>
</feature>
<dbReference type="AlphaFoldDB" id="A0AAV5TUP9"/>
<reference evidence="2" key="1">
    <citation type="submission" date="2023-10" db="EMBL/GenBank/DDBJ databases">
        <title>Genome assembly of Pristionchus species.</title>
        <authorList>
            <person name="Yoshida K."/>
            <person name="Sommer R.J."/>
        </authorList>
    </citation>
    <scope>NUCLEOTIDE SEQUENCE</scope>
    <source>
        <strain evidence="2">RS0144</strain>
    </source>
</reference>
<proteinExistence type="predicted"/>
<dbReference type="Pfam" id="PF10326">
    <property type="entry name" value="7TM_GPCR_Str"/>
    <property type="match status" value="1"/>
</dbReference>
<dbReference type="Gene3D" id="1.20.1070.10">
    <property type="entry name" value="Rhodopsin 7-helix transmembrane proteins"/>
    <property type="match status" value="1"/>
</dbReference>
<feature type="transmembrane region" description="Helical" evidence="1">
    <location>
        <begin position="190"/>
        <end position="218"/>
    </location>
</feature>
<keyword evidence="1" id="KW-1133">Transmembrane helix</keyword>
<feature type="transmembrane region" description="Helical" evidence="1">
    <location>
        <begin position="13"/>
        <end position="31"/>
    </location>
</feature>
<comment type="caution">
    <text evidence="2">The sequence shown here is derived from an EMBL/GenBank/DDBJ whole genome shotgun (WGS) entry which is preliminary data.</text>
</comment>
<evidence type="ECO:0000313" key="2">
    <source>
        <dbReference type="EMBL" id="GMS97995.1"/>
    </source>
</evidence>
<dbReference type="PANTHER" id="PTHR45907:SF16">
    <property type="entry name" value="SERPENTINE RECEPTOR, CLASS J"/>
    <property type="match status" value="1"/>
</dbReference>
<feature type="non-terminal residue" evidence="2">
    <location>
        <position position="329"/>
    </location>
</feature>